<name>A0AA39YPN0_9PEZI</name>
<feature type="non-terminal residue" evidence="2">
    <location>
        <position position="1"/>
    </location>
</feature>
<dbReference type="Proteomes" id="UP001174936">
    <property type="component" value="Unassembled WGS sequence"/>
</dbReference>
<feature type="transmembrane region" description="Helical" evidence="1">
    <location>
        <begin position="96"/>
        <end position="118"/>
    </location>
</feature>
<organism evidence="2 3">
    <name type="scientific">Cercophora newfieldiana</name>
    <dbReference type="NCBI Taxonomy" id="92897"/>
    <lineage>
        <taxon>Eukaryota</taxon>
        <taxon>Fungi</taxon>
        <taxon>Dikarya</taxon>
        <taxon>Ascomycota</taxon>
        <taxon>Pezizomycotina</taxon>
        <taxon>Sordariomycetes</taxon>
        <taxon>Sordariomycetidae</taxon>
        <taxon>Sordariales</taxon>
        <taxon>Lasiosphaeriaceae</taxon>
        <taxon>Cercophora</taxon>
    </lineage>
</organism>
<gene>
    <name evidence="2" type="ORF">B0T16DRAFT_317017</name>
</gene>
<dbReference type="EMBL" id="JAULSV010000001">
    <property type="protein sequence ID" value="KAK0656399.1"/>
    <property type="molecule type" value="Genomic_DNA"/>
</dbReference>
<proteinExistence type="predicted"/>
<sequence>THSQLIMTPIIFISFIVSLSLVDMRHSAQRSHYHAADSQTHGRMPQWLHRLVYRYQPYRHVPVDEKGRSIGEAVDNRQYYHSHQRKLMRMEVAEAFEIRSGVLVVLGLVSLGVVWGVWKVLSWIVGFMS</sequence>
<dbReference type="AlphaFoldDB" id="A0AA39YPN0"/>
<evidence type="ECO:0000313" key="3">
    <source>
        <dbReference type="Proteomes" id="UP001174936"/>
    </source>
</evidence>
<feature type="transmembrane region" description="Helical" evidence="1">
    <location>
        <begin position="6"/>
        <end position="22"/>
    </location>
</feature>
<evidence type="ECO:0000313" key="2">
    <source>
        <dbReference type="EMBL" id="KAK0656399.1"/>
    </source>
</evidence>
<accession>A0AA39YPN0</accession>
<protein>
    <submittedName>
        <fullName evidence="2">Uncharacterized protein</fullName>
    </submittedName>
</protein>
<comment type="caution">
    <text evidence="2">The sequence shown here is derived from an EMBL/GenBank/DDBJ whole genome shotgun (WGS) entry which is preliminary data.</text>
</comment>
<keyword evidence="1" id="KW-1133">Transmembrane helix</keyword>
<evidence type="ECO:0000256" key="1">
    <source>
        <dbReference type="SAM" id="Phobius"/>
    </source>
</evidence>
<keyword evidence="3" id="KW-1185">Reference proteome</keyword>
<keyword evidence="1" id="KW-0812">Transmembrane</keyword>
<reference evidence="2" key="1">
    <citation type="submission" date="2023-06" db="EMBL/GenBank/DDBJ databases">
        <title>Genome-scale phylogeny and comparative genomics of the fungal order Sordariales.</title>
        <authorList>
            <consortium name="Lawrence Berkeley National Laboratory"/>
            <person name="Hensen N."/>
            <person name="Bonometti L."/>
            <person name="Westerberg I."/>
            <person name="Brannstrom I.O."/>
            <person name="Guillou S."/>
            <person name="Cros-Aarteil S."/>
            <person name="Calhoun S."/>
            <person name="Haridas S."/>
            <person name="Kuo A."/>
            <person name="Mondo S."/>
            <person name="Pangilinan J."/>
            <person name="Riley R."/>
            <person name="Labutti K."/>
            <person name="Andreopoulos B."/>
            <person name="Lipzen A."/>
            <person name="Chen C."/>
            <person name="Yanf M."/>
            <person name="Daum C."/>
            <person name="Ng V."/>
            <person name="Clum A."/>
            <person name="Steindorff A."/>
            <person name="Ohm R."/>
            <person name="Martin F."/>
            <person name="Silar P."/>
            <person name="Natvig D."/>
            <person name="Lalanne C."/>
            <person name="Gautier V."/>
            <person name="Ament-Velasquez S.L."/>
            <person name="Kruys A."/>
            <person name="Hutchinson M.I."/>
            <person name="Powell A.J."/>
            <person name="Barry K."/>
            <person name="Miller A.N."/>
            <person name="Grigoriev I.V."/>
            <person name="Debuchy R."/>
            <person name="Gladieux P."/>
            <person name="Thoren M.H."/>
            <person name="Johannesson H."/>
        </authorList>
    </citation>
    <scope>NUCLEOTIDE SEQUENCE</scope>
    <source>
        <strain evidence="2">SMH2532-1</strain>
    </source>
</reference>
<keyword evidence="1" id="KW-0472">Membrane</keyword>